<accession>A0A6L7AB01</accession>
<dbReference type="SUPFAM" id="SSF52507">
    <property type="entry name" value="Homo-oligomeric flavin-containing Cys decarboxylases, HFCD"/>
    <property type="match status" value="1"/>
</dbReference>
<dbReference type="GO" id="GO:0015937">
    <property type="term" value="P:coenzyme A biosynthetic process"/>
    <property type="evidence" value="ECO:0007669"/>
    <property type="project" value="UniProtKB-UniRule"/>
</dbReference>
<protein>
    <recommendedName>
        <fullName evidence="3">Coenzyme A biosynthesis bifunctional protein CoaBC</fullName>
    </recommendedName>
    <alternativeName>
        <fullName evidence="3">DNA/pantothenate metabolism flavoprotein</fullName>
    </alternativeName>
    <alternativeName>
        <fullName evidence="3">Phosphopantothenoylcysteine synthetase/decarboxylase</fullName>
        <shortName evidence="3">PPCS-PPCDC</shortName>
    </alternativeName>
    <domain>
        <recommendedName>
            <fullName evidence="3">Phosphopantothenoylcysteine decarboxylase</fullName>
            <shortName evidence="3">PPC decarboxylase</shortName>
            <shortName evidence="3">PPC-DC</shortName>
            <ecNumber evidence="3">4.1.1.36</ecNumber>
        </recommendedName>
        <alternativeName>
            <fullName evidence="3">CoaC</fullName>
        </alternativeName>
    </domain>
    <domain>
        <recommendedName>
            <fullName evidence="3">Phosphopantothenate--cysteine ligase</fullName>
            <ecNumber evidence="3">6.3.2.5</ecNumber>
        </recommendedName>
        <alternativeName>
            <fullName evidence="3">CoaB</fullName>
        </alternativeName>
        <alternativeName>
            <fullName evidence="3">Phosphopantothenoylcysteine synthetase</fullName>
            <shortName evidence="3">PPC synthetase</shortName>
            <shortName evidence="3">PPC-S</shortName>
        </alternativeName>
    </domain>
</protein>
<feature type="binding site" evidence="3">
    <location>
        <position position="277"/>
    </location>
    <ligand>
        <name>CTP</name>
        <dbReference type="ChEBI" id="CHEBI:37563"/>
    </ligand>
</feature>
<dbReference type="EMBL" id="WSZI01000013">
    <property type="protein sequence ID" value="MWN21268.1"/>
    <property type="molecule type" value="Genomic_DNA"/>
</dbReference>
<dbReference type="GO" id="GO:0004633">
    <property type="term" value="F:phosphopantothenoylcysteine decarboxylase activity"/>
    <property type="evidence" value="ECO:0007669"/>
    <property type="project" value="UniProtKB-UniRule"/>
</dbReference>
<evidence type="ECO:0000259" key="6">
    <source>
        <dbReference type="Pfam" id="PF04127"/>
    </source>
</evidence>
<dbReference type="HAMAP" id="MF_02225">
    <property type="entry name" value="CoaBC"/>
    <property type="match status" value="1"/>
</dbReference>
<dbReference type="AlphaFoldDB" id="A0A6L7AB01"/>
<comment type="catalytic activity">
    <reaction evidence="3 4">
        <text>(R)-4'-phosphopantothenate + L-cysteine + CTP = N-[(R)-4-phosphopantothenoyl]-L-cysteine + CMP + diphosphate + H(+)</text>
        <dbReference type="Rhea" id="RHEA:19397"/>
        <dbReference type="ChEBI" id="CHEBI:10986"/>
        <dbReference type="ChEBI" id="CHEBI:15378"/>
        <dbReference type="ChEBI" id="CHEBI:33019"/>
        <dbReference type="ChEBI" id="CHEBI:35235"/>
        <dbReference type="ChEBI" id="CHEBI:37563"/>
        <dbReference type="ChEBI" id="CHEBI:59458"/>
        <dbReference type="ChEBI" id="CHEBI:60377"/>
        <dbReference type="EC" id="6.3.2.5"/>
    </reaction>
</comment>
<feature type="domain" description="DNA/pantothenate metabolism flavoprotein C-terminal" evidence="6">
    <location>
        <begin position="185"/>
        <end position="395"/>
    </location>
</feature>
<dbReference type="Pfam" id="PF04127">
    <property type="entry name" value="DFP"/>
    <property type="match status" value="1"/>
</dbReference>
<keyword evidence="3 4" id="KW-0436">Ligase</keyword>
<keyword evidence="3 4" id="KW-0285">Flavoprotein</keyword>
<dbReference type="GO" id="GO:0015941">
    <property type="term" value="P:pantothenate catabolic process"/>
    <property type="evidence" value="ECO:0007669"/>
    <property type="project" value="InterPro"/>
</dbReference>
<dbReference type="InterPro" id="IPR007085">
    <property type="entry name" value="DNA/pantothenate-metab_flavo_C"/>
</dbReference>
<feature type="region of interest" description="Phosphopantothenate--cysteine ligase" evidence="3">
    <location>
        <begin position="190"/>
        <end position="397"/>
    </location>
</feature>
<dbReference type="EC" id="6.3.2.5" evidence="3"/>
<dbReference type="NCBIfam" id="TIGR00521">
    <property type="entry name" value="coaBC_dfp"/>
    <property type="match status" value="1"/>
</dbReference>
<comment type="function">
    <text evidence="4">Catalyzes two steps in the biosynthesis of coenzyme A. In the first step cysteine is conjugated to 4'-phosphopantothenate to form 4-phosphopantothenoylcysteine, in the latter compound is decarboxylated to form 4'-phosphopantotheine.</text>
</comment>
<dbReference type="UniPathway" id="UPA00241">
    <property type="reaction ID" value="UER00353"/>
</dbReference>
<dbReference type="SUPFAM" id="SSF102645">
    <property type="entry name" value="CoaB-like"/>
    <property type="match status" value="1"/>
</dbReference>
<comment type="caution">
    <text evidence="7">The sequence shown here is derived from an EMBL/GenBank/DDBJ whole genome shotgun (WGS) entry which is preliminary data.</text>
</comment>
<dbReference type="PANTHER" id="PTHR14359:SF6">
    <property type="entry name" value="PHOSPHOPANTOTHENOYLCYSTEINE DECARBOXYLASE"/>
    <property type="match status" value="1"/>
</dbReference>
<evidence type="ECO:0000256" key="3">
    <source>
        <dbReference type="HAMAP-Rule" id="MF_02225"/>
    </source>
</evidence>
<evidence type="ECO:0000256" key="4">
    <source>
        <dbReference type="RuleBase" id="RU364078"/>
    </source>
</evidence>
<keyword evidence="3 4" id="KW-0288">FMN</keyword>
<dbReference type="GO" id="GO:0046872">
    <property type="term" value="F:metal ion binding"/>
    <property type="evidence" value="ECO:0007669"/>
    <property type="project" value="UniProtKB-KW"/>
</dbReference>
<proteinExistence type="inferred from homology"/>
<dbReference type="Gene3D" id="3.40.50.10300">
    <property type="entry name" value="CoaB-like"/>
    <property type="match status" value="1"/>
</dbReference>
<feature type="binding site" evidence="3">
    <location>
        <position position="323"/>
    </location>
    <ligand>
        <name>CTP</name>
        <dbReference type="ChEBI" id="CHEBI:37563"/>
    </ligand>
</feature>
<dbReference type="RefSeq" id="WP_252968230.1">
    <property type="nucleotide sequence ID" value="NZ_JBKWFG010000001.1"/>
</dbReference>
<evidence type="ECO:0000256" key="1">
    <source>
        <dbReference type="ARBA" id="ARBA00022793"/>
    </source>
</evidence>
<feature type="binding site" evidence="3">
    <location>
        <position position="287"/>
    </location>
    <ligand>
        <name>CTP</name>
        <dbReference type="ChEBI" id="CHEBI:37563"/>
    </ligand>
</feature>
<dbReference type="InterPro" id="IPR035929">
    <property type="entry name" value="CoaB-like_sf"/>
</dbReference>
<dbReference type="Gene3D" id="3.40.50.1950">
    <property type="entry name" value="Flavin prenyltransferase-like"/>
    <property type="match status" value="1"/>
</dbReference>
<dbReference type="PANTHER" id="PTHR14359">
    <property type="entry name" value="HOMO-OLIGOMERIC FLAVIN CONTAINING CYS DECARBOXYLASE FAMILY"/>
    <property type="match status" value="1"/>
</dbReference>
<evidence type="ECO:0000256" key="2">
    <source>
        <dbReference type="ARBA" id="ARBA00023239"/>
    </source>
</evidence>
<dbReference type="GO" id="GO:0010181">
    <property type="term" value="F:FMN binding"/>
    <property type="evidence" value="ECO:0007669"/>
    <property type="project" value="UniProtKB-UniRule"/>
</dbReference>
<dbReference type="InterPro" id="IPR005252">
    <property type="entry name" value="CoaBC"/>
</dbReference>
<comment type="cofactor">
    <cofactor evidence="3">
        <name>Mg(2+)</name>
        <dbReference type="ChEBI" id="CHEBI:18420"/>
    </cofactor>
</comment>
<keyword evidence="3" id="KW-0479">Metal-binding</keyword>
<evidence type="ECO:0000259" key="5">
    <source>
        <dbReference type="Pfam" id="PF02441"/>
    </source>
</evidence>
<keyword evidence="2 3" id="KW-0456">Lyase</keyword>
<feature type="binding site" evidence="3">
    <location>
        <position position="337"/>
    </location>
    <ligand>
        <name>CTP</name>
        <dbReference type="ChEBI" id="CHEBI:37563"/>
    </ligand>
</feature>
<comment type="caution">
    <text evidence="3">Lacks conserved residue(s) required for the propagation of feature annotation.</text>
</comment>
<evidence type="ECO:0000313" key="8">
    <source>
        <dbReference type="Proteomes" id="UP000478636"/>
    </source>
</evidence>
<keyword evidence="1 3" id="KW-0210">Decarboxylase</keyword>
<name>A0A6L7AB01_LEULA</name>
<comment type="pathway">
    <text evidence="3 4">Cofactor biosynthesis; coenzyme A biosynthesis; CoA from (R)-pantothenate: step 2/5.</text>
</comment>
<comment type="pathway">
    <text evidence="3 4">Cofactor biosynthesis; coenzyme A biosynthesis; CoA from (R)-pantothenate: step 3/5.</text>
</comment>
<keyword evidence="3" id="KW-0511">Multifunctional enzyme</keyword>
<feature type="binding site" evidence="3">
    <location>
        <begin position="304"/>
        <end position="307"/>
    </location>
    <ligand>
        <name>CTP</name>
        <dbReference type="ChEBI" id="CHEBI:37563"/>
    </ligand>
</feature>
<dbReference type="GO" id="GO:0071513">
    <property type="term" value="C:phosphopantothenoylcysteine decarboxylase complex"/>
    <property type="evidence" value="ECO:0007669"/>
    <property type="project" value="TreeGrafter"/>
</dbReference>
<comment type="similarity">
    <text evidence="3 4">In the C-terminal section; belongs to the PPC synthetase family.</text>
</comment>
<reference evidence="7 8" key="1">
    <citation type="submission" date="2019-12" db="EMBL/GenBank/DDBJ databases">
        <title>Complete genome sequence of Leuconostoc lactis strain AVN1 provides insights into metabolic potential.</title>
        <authorList>
            <person name="Besrour N."/>
            <person name="Najjari A."/>
            <person name="Fhoula I."/>
            <person name="Jaballah S."/>
            <person name="Klibi N."/>
            <person name="Ouzari H.I."/>
        </authorList>
    </citation>
    <scope>NUCLEOTIDE SEQUENCE [LARGE SCALE GENOMIC DNA]</scope>
    <source>
        <strain evidence="7 8">AVN1</strain>
    </source>
</reference>
<gene>
    <name evidence="3 7" type="primary">coaBC</name>
    <name evidence="7" type="ORF">GQS40_06225</name>
</gene>
<dbReference type="Pfam" id="PF02441">
    <property type="entry name" value="Flavoprotein"/>
    <property type="match status" value="1"/>
</dbReference>
<keyword evidence="3" id="KW-0460">Magnesium</keyword>
<comment type="cofactor">
    <cofactor evidence="3">
        <name>FMN</name>
        <dbReference type="ChEBI" id="CHEBI:58210"/>
    </cofactor>
    <text evidence="3">Binds 1 FMN per subunit.</text>
</comment>
<dbReference type="InterPro" id="IPR036551">
    <property type="entry name" value="Flavin_trans-like"/>
</dbReference>
<feature type="domain" description="Flavoprotein" evidence="5">
    <location>
        <begin position="5"/>
        <end position="173"/>
    </location>
</feature>
<comment type="similarity">
    <text evidence="3 4">In the N-terminal section; belongs to the HFCD (homo-oligomeric flavin containing Cys decarboxylase) superfamily.</text>
</comment>
<comment type="catalytic activity">
    <reaction evidence="3 4">
        <text>N-[(R)-4-phosphopantothenoyl]-L-cysteine + H(+) = (R)-4'-phosphopantetheine + CO2</text>
        <dbReference type="Rhea" id="RHEA:16793"/>
        <dbReference type="ChEBI" id="CHEBI:15378"/>
        <dbReference type="ChEBI" id="CHEBI:16526"/>
        <dbReference type="ChEBI" id="CHEBI:59458"/>
        <dbReference type="ChEBI" id="CHEBI:61723"/>
        <dbReference type="EC" id="4.1.1.36"/>
    </reaction>
</comment>
<feature type="region of interest" description="Phosphopantothenoylcysteine decarboxylase" evidence="3">
    <location>
        <begin position="1"/>
        <end position="189"/>
    </location>
</feature>
<sequence>MFKEKNVLVVVTGSVSAYKAASFVRLLVKDHAHVRVAMTQSAQEFITSKTLAILSGHDVLTDLFAGHTTEVVHIDWAKWADIIFVVPATANMIGKLANGLADDAPTATIMAATAKKIIAPAMNDVMLANPAVVRNLATLAADGWLVIEPAEGFLAEGYAAKGRLPEPEAILAEAAIRLRAQTGHLRGKKIVITAGGTREALDPVRFLTNKSSGKMGYALAQAAVENGAEVTLITTVDRQTIFGVTKVMVDSTQAMSEAVMAAFPTADIFIGAAAVSDFKPATLAQDKIKKQGDGGLTLTLVQNPDILKTVGQQKSANQLVVGFAAETQDVIAYGQAKLKKKRADMLIVNDVSSPNIGFSSDDNVITILTPDQPAETLPQADKLTLAREIMQRISTLK</sequence>
<comment type="function">
    <text evidence="3">Catalyzes two sequential steps in the biosynthesis of coenzyme A. In the first step cysteine is conjugated to 4'-phosphopantothenate to form 4-phosphopantothenoylcysteine. In the second step the latter compound is decarboxylated to form 4'-phosphopantotheine.</text>
</comment>
<dbReference type="Proteomes" id="UP000478636">
    <property type="component" value="Unassembled WGS sequence"/>
</dbReference>
<dbReference type="InterPro" id="IPR003382">
    <property type="entry name" value="Flavoprotein"/>
</dbReference>
<feature type="binding site" evidence="3">
    <location>
        <position position="341"/>
    </location>
    <ligand>
        <name>CTP</name>
        <dbReference type="ChEBI" id="CHEBI:37563"/>
    </ligand>
</feature>
<organism evidence="7 8">
    <name type="scientific">Leuconostoc lactis</name>
    <dbReference type="NCBI Taxonomy" id="1246"/>
    <lineage>
        <taxon>Bacteria</taxon>
        <taxon>Bacillati</taxon>
        <taxon>Bacillota</taxon>
        <taxon>Bacilli</taxon>
        <taxon>Lactobacillales</taxon>
        <taxon>Lactobacillaceae</taxon>
        <taxon>Leuconostoc</taxon>
    </lineage>
</organism>
<evidence type="ECO:0000313" key="7">
    <source>
        <dbReference type="EMBL" id="MWN21268.1"/>
    </source>
</evidence>
<dbReference type="EC" id="4.1.1.36" evidence="3"/>
<dbReference type="GO" id="GO:0004632">
    <property type="term" value="F:phosphopantothenate--cysteine ligase activity"/>
    <property type="evidence" value="ECO:0007669"/>
    <property type="project" value="UniProtKB-UniRule"/>
</dbReference>